<dbReference type="InterPro" id="IPR005303">
    <property type="entry name" value="MOCOS_middle"/>
</dbReference>
<dbReference type="GO" id="GO:0030170">
    <property type="term" value="F:pyridoxal phosphate binding"/>
    <property type="evidence" value="ECO:0007669"/>
    <property type="project" value="UniProtKB-UniRule"/>
</dbReference>
<feature type="modified residue" description="N6-(pyridoxal phosphate)lysine" evidence="4">
    <location>
        <position position="252"/>
    </location>
</feature>
<dbReference type="GO" id="GO:0006777">
    <property type="term" value="P:Mo-molybdopterin cofactor biosynthetic process"/>
    <property type="evidence" value="ECO:0007669"/>
    <property type="project" value="UniProtKB-UniRule"/>
</dbReference>
<dbReference type="Pfam" id="PF00266">
    <property type="entry name" value="Aminotran_5"/>
    <property type="match status" value="1"/>
</dbReference>
<dbReference type="EMBL" id="JAWWNJ010000001">
    <property type="protein sequence ID" value="KAK7064665.1"/>
    <property type="molecule type" value="Genomic_DNA"/>
</dbReference>
<dbReference type="PROSITE" id="PS51340">
    <property type="entry name" value="MOSC"/>
    <property type="match status" value="1"/>
</dbReference>
<keyword evidence="7" id="KW-1185">Reference proteome</keyword>
<proteinExistence type="inferred from homology"/>
<evidence type="ECO:0000313" key="7">
    <source>
        <dbReference type="Proteomes" id="UP001362999"/>
    </source>
</evidence>
<evidence type="ECO:0000256" key="1">
    <source>
        <dbReference type="ARBA" id="ARBA00022679"/>
    </source>
</evidence>
<dbReference type="Pfam" id="PF03476">
    <property type="entry name" value="MOSC_N"/>
    <property type="match status" value="1"/>
</dbReference>
<accession>A0AAW0EIT2</accession>
<dbReference type="InterPro" id="IPR028886">
    <property type="entry name" value="MoCo_sulfurase"/>
</dbReference>
<dbReference type="GO" id="GO:0030151">
    <property type="term" value="F:molybdenum ion binding"/>
    <property type="evidence" value="ECO:0007669"/>
    <property type="project" value="UniProtKB-UniRule"/>
</dbReference>
<dbReference type="InterPro" id="IPR015421">
    <property type="entry name" value="PyrdxlP-dep_Trfase_major"/>
</dbReference>
<dbReference type="Gene3D" id="3.40.640.10">
    <property type="entry name" value="Type I PLP-dependent aspartate aminotransferase-like (Major domain)"/>
    <property type="match status" value="1"/>
</dbReference>
<evidence type="ECO:0000256" key="3">
    <source>
        <dbReference type="ARBA" id="ARBA00023150"/>
    </source>
</evidence>
<evidence type="ECO:0000259" key="5">
    <source>
        <dbReference type="PROSITE" id="PS51340"/>
    </source>
</evidence>
<dbReference type="PANTHER" id="PTHR14237">
    <property type="entry name" value="MOLYBDOPTERIN COFACTOR SULFURASE MOSC"/>
    <property type="match status" value="1"/>
</dbReference>
<sequence length="822" mass="90386">MESPSHLPRIDEKREEFLRAAGDHYAYGLGDSAFQQQCTTEFGPSLASTTYLDYAASAPAPLSALHRFTEKIRSTLYSNPHSRSSSSIATSLEIERCRGRILKDLFGLDDAQKRSQWDVIFTAGATAAMKLVAEAFSWQNGSKYYYLKQSHTSLVGVRGCALSRGAVVAAMDVNDMLECSQDDSSPTLFAYPAQCNATGQRLGLGYGVQLKRRHPQACILLDAAAYLSTAILDLASIPINQAPDFIPCSFYKIVGYPTGLGCLIVKRSSASYLQRTSYFGGGTIDAISVSSPFWSQPRRSVVPGPIHERFEDGTLPFLDIIALDQALDVHQHLYQSQQHVSRHVSALTRFATRELSLLRHANGCPVVQQHRAFSGSEYLEEPGPTIGFSLLGPSSEFIGHVHLEQLAAINGFQMRTGGLCNTGILTSTFDISDEEWMSEYNRGRSCWDDEEFTSSPQDQTRPLGIVRISFGASSTIDDVLQWLSFIRRYFVVSETVVALYKPLSTPRSSAPAAAKLKTLMLYPIKSCGGQSIPRNSSWQIIATGLRYDREWLLIDNASRRTLSQKQYPRMALIRPSVDLKRRKLVVCAPGMADLVLPLDTSDEDTASANVCSDIVAVAPSGESADEWFSAFLDLQCTLHRLSAGASRHAHFDRATGSVPILLSNESPFLLITQPSVDQVNEWIRDNRNSDISAAEDPVHPACFRANFLLSSPPSSSSSSSLPPFFEDHVDLLRIGTQTFQVLARCRRCLMICVNQKTGCKTKEPFSCLARKRKSARGKIEFGVHLMWREDLSEGDGEATVCVGDAVTLASLREGEEGGAGYS</sequence>
<keyword evidence="2 4" id="KW-0663">Pyridoxal phosphate</keyword>
<dbReference type="GO" id="GO:0016829">
    <property type="term" value="F:lyase activity"/>
    <property type="evidence" value="ECO:0007669"/>
    <property type="project" value="UniProtKB-UniRule"/>
</dbReference>
<dbReference type="InterPro" id="IPR015424">
    <property type="entry name" value="PyrdxlP-dep_Trfase"/>
</dbReference>
<gene>
    <name evidence="6" type="ORF">R3P38DRAFT_2825817</name>
</gene>
<keyword evidence="1 4" id="KW-0808">Transferase</keyword>
<dbReference type="SUPFAM" id="SSF141673">
    <property type="entry name" value="MOSC N-terminal domain-like"/>
    <property type="match status" value="1"/>
</dbReference>
<dbReference type="SUPFAM" id="SSF53383">
    <property type="entry name" value="PLP-dependent transferases"/>
    <property type="match status" value="1"/>
</dbReference>
<dbReference type="PANTHER" id="PTHR14237:SF80">
    <property type="entry name" value="MOLYBDENUM COFACTOR SULFURASE"/>
    <property type="match status" value="1"/>
</dbReference>
<comment type="function">
    <text evidence="4">Sulfurates the molybdenum cofactor. Sulfation of molybdenum is essential for xanthine dehydrogenase (XDH) and aldehyde oxidase (ADO) enzymes in which molybdenum cofactor is liganded by 1 oxygen and 1 sulfur atom in active form.</text>
</comment>
<reference evidence="6 7" key="1">
    <citation type="journal article" date="2024" name="J Genomics">
        <title>Draft genome sequencing and assembly of Favolaschia claudopus CIRM-BRFM 2984 isolated from oak limbs.</title>
        <authorList>
            <person name="Navarro D."/>
            <person name="Drula E."/>
            <person name="Chaduli D."/>
            <person name="Cazenave R."/>
            <person name="Ahrendt S."/>
            <person name="Wang J."/>
            <person name="Lipzen A."/>
            <person name="Daum C."/>
            <person name="Barry K."/>
            <person name="Grigoriev I.V."/>
            <person name="Favel A."/>
            <person name="Rosso M.N."/>
            <person name="Martin F."/>
        </authorList>
    </citation>
    <scope>NUCLEOTIDE SEQUENCE [LARGE SCALE GENOMIC DNA]</scope>
    <source>
        <strain evidence="6 7">CIRM-BRFM 2984</strain>
    </source>
</reference>
<dbReference type="InterPro" id="IPR000192">
    <property type="entry name" value="Aminotrans_V_dom"/>
</dbReference>
<keyword evidence="3 4" id="KW-0501">Molybdenum cofactor biosynthesis</keyword>
<dbReference type="Proteomes" id="UP001362999">
    <property type="component" value="Unassembled WGS sequence"/>
</dbReference>
<comment type="cofactor">
    <cofactor evidence="4">
        <name>pyridoxal 5'-phosphate</name>
        <dbReference type="ChEBI" id="CHEBI:597326"/>
    </cofactor>
</comment>
<dbReference type="AlphaFoldDB" id="A0AAW0EIT2"/>
<protein>
    <recommendedName>
        <fullName evidence="4">Molybdenum cofactor sulfurase</fullName>
        <shortName evidence="4">MCS</shortName>
        <shortName evidence="4">MOS</shortName>
        <shortName evidence="4">MoCo sulfurase</shortName>
        <ecNumber evidence="4">2.8.1.9</ecNumber>
    </recommendedName>
    <alternativeName>
        <fullName evidence="4">Molybdenum cofactor sulfurtransferase</fullName>
    </alternativeName>
</protein>
<dbReference type="HAMAP" id="MF_03050">
    <property type="entry name" value="MOCOS"/>
    <property type="match status" value="1"/>
</dbReference>
<feature type="active site" evidence="4">
    <location>
        <position position="420"/>
    </location>
</feature>
<dbReference type="GO" id="GO:0008265">
    <property type="term" value="F:molybdenum cofactor sulfurtransferase activity"/>
    <property type="evidence" value="ECO:0007669"/>
    <property type="project" value="UniProtKB-UniRule"/>
</dbReference>
<comment type="caution">
    <text evidence="6">The sequence shown here is derived from an EMBL/GenBank/DDBJ whole genome shotgun (WGS) entry which is preliminary data.</text>
</comment>
<comment type="catalytic activity">
    <reaction evidence="4">
        <text>Mo-molybdopterin + L-cysteine + AH2 = thio-Mo-molybdopterin + L-alanine + A + H2O</text>
        <dbReference type="Rhea" id="RHEA:42636"/>
        <dbReference type="ChEBI" id="CHEBI:13193"/>
        <dbReference type="ChEBI" id="CHEBI:15377"/>
        <dbReference type="ChEBI" id="CHEBI:17499"/>
        <dbReference type="ChEBI" id="CHEBI:35235"/>
        <dbReference type="ChEBI" id="CHEBI:57972"/>
        <dbReference type="ChEBI" id="CHEBI:71302"/>
        <dbReference type="ChEBI" id="CHEBI:82685"/>
        <dbReference type="EC" id="2.8.1.9"/>
    </reaction>
</comment>
<organism evidence="6 7">
    <name type="scientific">Favolaschia claudopus</name>
    <dbReference type="NCBI Taxonomy" id="2862362"/>
    <lineage>
        <taxon>Eukaryota</taxon>
        <taxon>Fungi</taxon>
        <taxon>Dikarya</taxon>
        <taxon>Basidiomycota</taxon>
        <taxon>Agaricomycotina</taxon>
        <taxon>Agaricomycetes</taxon>
        <taxon>Agaricomycetidae</taxon>
        <taxon>Agaricales</taxon>
        <taxon>Marasmiineae</taxon>
        <taxon>Mycenaceae</taxon>
        <taxon>Favolaschia</taxon>
    </lineage>
</organism>
<evidence type="ECO:0000313" key="6">
    <source>
        <dbReference type="EMBL" id="KAK7064665.1"/>
    </source>
</evidence>
<dbReference type="EC" id="2.8.1.9" evidence="4"/>
<evidence type="ECO:0000256" key="4">
    <source>
        <dbReference type="HAMAP-Rule" id="MF_03050"/>
    </source>
</evidence>
<dbReference type="InterPro" id="IPR005302">
    <property type="entry name" value="MoCF_Sase_C"/>
</dbReference>
<feature type="domain" description="MOSC" evidence="5">
    <location>
        <begin position="644"/>
        <end position="809"/>
    </location>
</feature>
<name>A0AAW0EIT2_9AGAR</name>
<evidence type="ECO:0000256" key="2">
    <source>
        <dbReference type="ARBA" id="ARBA00022898"/>
    </source>
</evidence>
<dbReference type="Pfam" id="PF03473">
    <property type="entry name" value="MOSC"/>
    <property type="match status" value="1"/>
</dbReference>
<comment type="similarity">
    <text evidence="4">Belongs to the class-V pyridoxal-phosphate-dependent aminotransferase family. MOCOS subfamily.</text>
</comment>